<keyword evidence="2" id="KW-1185">Reference proteome</keyword>
<proteinExistence type="predicted"/>
<protein>
    <recommendedName>
        <fullName evidence="3">Transmembrane protein</fullName>
    </recommendedName>
</protein>
<accession>A0DNG2</accession>
<dbReference type="RefSeq" id="XP_001451976.1">
    <property type="nucleotide sequence ID" value="XM_001451939.1"/>
</dbReference>
<dbReference type="OMA" id="MISKDFN"/>
<gene>
    <name evidence="1" type="ORF">GSPATT00018775001</name>
</gene>
<dbReference type="HOGENOM" id="CLU_106075_0_0_1"/>
<evidence type="ECO:0008006" key="3">
    <source>
        <dbReference type="Google" id="ProtNLM"/>
    </source>
</evidence>
<dbReference type="GeneID" id="5037761"/>
<dbReference type="OrthoDB" id="10328180at2759"/>
<reference evidence="1 2" key="1">
    <citation type="journal article" date="2006" name="Nature">
        <title>Global trends of whole-genome duplications revealed by the ciliate Paramecium tetraurelia.</title>
        <authorList>
            <consortium name="Genoscope"/>
            <person name="Aury J.-M."/>
            <person name="Jaillon O."/>
            <person name="Duret L."/>
            <person name="Noel B."/>
            <person name="Jubin C."/>
            <person name="Porcel B.M."/>
            <person name="Segurens B."/>
            <person name="Daubin V."/>
            <person name="Anthouard V."/>
            <person name="Aiach N."/>
            <person name="Arnaiz O."/>
            <person name="Billaut A."/>
            <person name="Beisson J."/>
            <person name="Blanc I."/>
            <person name="Bouhouche K."/>
            <person name="Camara F."/>
            <person name="Duharcourt S."/>
            <person name="Guigo R."/>
            <person name="Gogendeau D."/>
            <person name="Katinka M."/>
            <person name="Keller A.-M."/>
            <person name="Kissmehl R."/>
            <person name="Klotz C."/>
            <person name="Koll F."/>
            <person name="Le Moue A."/>
            <person name="Lepere C."/>
            <person name="Malinsky S."/>
            <person name="Nowacki M."/>
            <person name="Nowak J.K."/>
            <person name="Plattner H."/>
            <person name="Poulain J."/>
            <person name="Ruiz F."/>
            <person name="Serrano V."/>
            <person name="Zagulski M."/>
            <person name="Dessen P."/>
            <person name="Betermier M."/>
            <person name="Weissenbach J."/>
            <person name="Scarpelli C."/>
            <person name="Schachter V."/>
            <person name="Sperling L."/>
            <person name="Meyer E."/>
            <person name="Cohen J."/>
            <person name="Wincker P."/>
        </authorList>
    </citation>
    <scope>NUCLEOTIDE SEQUENCE [LARGE SCALE GENOMIC DNA]</scope>
    <source>
        <strain evidence="1 2">Stock d4-2</strain>
    </source>
</reference>
<organism evidence="1 2">
    <name type="scientific">Paramecium tetraurelia</name>
    <dbReference type="NCBI Taxonomy" id="5888"/>
    <lineage>
        <taxon>Eukaryota</taxon>
        <taxon>Sar</taxon>
        <taxon>Alveolata</taxon>
        <taxon>Ciliophora</taxon>
        <taxon>Intramacronucleata</taxon>
        <taxon>Oligohymenophorea</taxon>
        <taxon>Peniculida</taxon>
        <taxon>Parameciidae</taxon>
        <taxon>Paramecium</taxon>
    </lineage>
</organism>
<evidence type="ECO:0000313" key="2">
    <source>
        <dbReference type="Proteomes" id="UP000000600"/>
    </source>
</evidence>
<dbReference type="Proteomes" id="UP000000600">
    <property type="component" value="Unassembled WGS sequence"/>
</dbReference>
<dbReference type="AlphaFoldDB" id="A0DNG2"/>
<sequence length="228" mass="27418">MLSPIIIMNRNIFHLQKSFIRSIKTLVYQKITSFISIVHSQLSIKEHNTTTKKIYQNFILQLNNINILYNYIKLNLKPDLQGWQEYVQTPYTNQLKQLSDLLNNSIEQHQPKINSNPFNINFAKKCITQQSQSPKYKQHQKLPFNEYRKQMNINRQASPFIRHNQFNFSQDSKQEIHSKHYYNQNQKQSLVIQSPQRSQRKQIRRKLLMISKDFNNSQIYHIIQLINK</sequence>
<dbReference type="EMBL" id="CT868518">
    <property type="protein sequence ID" value="CAK84579.1"/>
    <property type="molecule type" value="Genomic_DNA"/>
</dbReference>
<dbReference type="KEGG" id="ptm:GSPATT00018775001"/>
<evidence type="ECO:0000313" key="1">
    <source>
        <dbReference type="EMBL" id="CAK84579.1"/>
    </source>
</evidence>
<name>A0DNG2_PARTE</name>
<dbReference type="InParanoid" id="A0DNG2"/>